<dbReference type="KEGG" id="mmob:F6R98_14155"/>
<dbReference type="PANTHER" id="PTHR46889">
    <property type="entry name" value="TRANSPOSASE INSF FOR INSERTION SEQUENCE IS3B-RELATED"/>
    <property type="match status" value="1"/>
</dbReference>
<reference evidence="2 3" key="1">
    <citation type="submission" date="2019-09" db="EMBL/GenBank/DDBJ databases">
        <title>Ecophysiology of the spiral-shaped methanotroph Methylospira mobilis as revealed by the complete genome sequence.</title>
        <authorList>
            <person name="Oshkin I.Y."/>
            <person name="Dedysh S.N."/>
            <person name="Miroshnikov K."/>
            <person name="Danilova O.V."/>
            <person name="Hakobyan A."/>
            <person name="Liesack W."/>
        </authorList>
    </citation>
    <scope>NUCLEOTIDE SEQUENCE [LARGE SCALE GENOMIC DNA]</scope>
    <source>
        <strain evidence="2 3">Shm1</strain>
    </source>
</reference>
<keyword evidence="3" id="KW-1185">Reference proteome</keyword>
<dbReference type="InterPro" id="IPR012337">
    <property type="entry name" value="RNaseH-like_sf"/>
</dbReference>
<dbReference type="InterPro" id="IPR001584">
    <property type="entry name" value="Integrase_cat-core"/>
</dbReference>
<dbReference type="AlphaFoldDB" id="A0A5Q0BIH2"/>
<organism evidence="2 3">
    <name type="scientific">Candidatus Methylospira mobilis</name>
    <dbReference type="NCBI Taxonomy" id="1808979"/>
    <lineage>
        <taxon>Bacteria</taxon>
        <taxon>Pseudomonadati</taxon>
        <taxon>Pseudomonadota</taxon>
        <taxon>Gammaproteobacteria</taxon>
        <taxon>Methylococcales</taxon>
        <taxon>Methylococcaceae</taxon>
        <taxon>Candidatus Methylospira</taxon>
    </lineage>
</organism>
<evidence type="ECO:0000313" key="2">
    <source>
        <dbReference type="EMBL" id="QFY43623.1"/>
    </source>
</evidence>
<feature type="domain" description="Integrase catalytic" evidence="1">
    <location>
        <begin position="29"/>
        <end position="83"/>
    </location>
</feature>
<protein>
    <submittedName>
        <fullName evidence="2">IS3 family transposase</fullName>
    </submittedName>
</protein>
<evidence type="ECO:0000259" key="1">
    <source>
        <dbReference type="Pfam" id="PF13333"/>
    </source>
</evidence>
<dbReference type="OrthoDB" id="7064550at2"/>
<dbReference type="SUPFAM" id="SSF53098">
    <property type="entry name" value="Ribonuclease H-like"/>
    <property type="match status" value="1"/>
</dbReference>
<evidence type="ECO:0000313" key="3">
    <source>
        <dbReference type="Proteomes" id="UP000325755"/>
    </source>
</evidence>
<dbReference type="InterPro" id="IPR050900">
    <property type="entry name" value="Transposase_IS3/IS150/IS904"/>
</dbReference>
<dbReference type="GO" id="GO:0015074">
    <property type="term" value="P:DNA integration"/>
    <property type="evidence" value="ECO:0007669"/>
    <property type="project" value="InterPro"/>
</dbReference>
<dbReference type="InParanoid" id="A0A5Q0BIH2"/>
<dbReference type="Proteomes" id="UP000325755">
    <property type="component" value="Chromosome"/>
</dbReference>
<dbReference type="PANTHER" id="PTHR46889:SF4">
    <property type="entry name" value="TRANSPOSASE INSO FOR INSERTION SEQUENCE ELEMENT IS911B-RELATED"/>
    <property type="match status" value="1"/>
</dbReference>
<accession>A0A5Q0BIH2</accession>
<sequence>MPIRLLLAKHQLICSMSKKGDCYDHAAMESWNHSFKVEAIHGERFQTRDDAKHHVFDYIEVYYNRKRLHSKLGYLSPEAFELKNVA</sequence>
<dbReference type="Pfam" id="PF13333">
    <property type="entry name" value="rve_2"/>
    <property type="match status" value="1"/>
</dbReference>
<gene>
    <name evidence="2" type="ORF">F6R98_14155</name>
</gene>
<name>A0A5Q0BIH2_9GAMM</name>
<proteinExistence type="predicted"/>
<dbReference type="EMBL" id="CP044205">
    <property type="protein sequence ID" value="QFY43623.1"/>
    <property type="molecule type" value="Genomic_DNA"/>
</dbReference>